<dbReference type="GO" id="GO:0030123">
    <property type="term" value="C:AP-3 adaptor complex"/>
    <property type="evidence" value="ECO:0007669"/>
    <property type="project" value="InterPro"/>
</dbReference>
<feature type="compositionally biased region" description="Basic and acidic residues" evidence="1">
    <location>
        <begin position="120"/>
        <end position="131"/>
    </location>
</feature>
<sequence length="146" mass="16218">MPEGAKTTDEEDIHAQGLSDEFRALDINLDEPLRPDEVVRGPQVYNRQSAVPRPALVPRSPTAASYQNRTPLDFSDVIKKKKKEKKGGEDGVRRKKKKRAPVTVGATKTELDIDEWLKDEVPPTSQTHDEANNLGDSLKVSVSAPY</sequence>
<protein>
    <recommendedName>
        <fullName evidence="2">AP-3 complex subunit delta domain-containing protein</fullName>
    </recommendedName>
</protein>
<dbReference type="OrthoDB" id="5861426at2759"/>
<dbReference type="Pfam" id="PF06375">
    <property type="entry name" value="AP3D1"/>
    <property type="match status" value="1"/>
</dbReference>
<name>A0A2G9T7W0_TELCI</name>
<evidence type="ECO:0000313" key="4">
    <source>
        <dbReference type="Proteomes" id="UP000230423"/>
    </source>
</evidence>
<keyword evidence="4" id="KW-1185">Reference proteome</keyword>
<dbReference type="GO" id="GO:0015031">
    <property type="term" value="P:protein transport"/>
    <property type="evidence" value="ECO:0007669"/>
    <property type="project" value="InterPro"/>
</dbReference>
<reference evidence="3 4" key="1">
    <citation type="submission" date="2015-09" db="EMBL/GenBank/DDBJ databases">
        <title>Draft genome of the parasitic nematode Teladorsagia circumcincta isolate WARC Sus (inbred).</title>
        <authorList>
            <person name="Mitreva M."/>
        </authorList>
    </citation>
    <scope>NUCLEOTIDE SEQUENCE [LARGE SCALE GENOMIC DNA]</scope>
    <source>
        <strain evidence="3 4">S</strain>
    </source>
</reference>
<accession>A0A2G9T7W0</accession>
<organism evidence="3 4">
    <name type="scientific">Teladorsagia circumcincta</name>
    <name type="common">Brown stomach worm</name>
    <name type="synonym">Ostertagia circumcincta</name>
    <dbReference type="NCBI Taxonomy" id="45464"/>
    <lineage>
        <taxon>Eukaryota</taxon>
        <taxon>Metazoa</taxon>
        <taxon>Ecdysozoa</taxon>
        <taxon>Nematoda</taxon>
        <taxon>Chromadorea</taxon>
        <taxon>Rhabditida</taxon>
        <taxon>Rhabditina</taxon>
        <taxon>Rhabditomorpha</taxon>
        <taxon>Strongyloidea</taxon>
        <taxon>Trichostrongylidae</taxon>
        <taxon>Teladorsagia</taxon>
    </lineage>
</organism>
<evidence type="ECO:0000259" key="2">
    <source>
        <dbReference type="Pfam" id="PF06375"/>
    </source>
</evidence>
<feature type="region of interest" description="Disordered" evidence="1">
    <location>
        <begin position="38"/>
        <end position="104"/>
    </location>
</feature>
<gene>
    <name evidence="3" type="ORF">TELCIR_24598</name>
</gene>
<feature type="region of interest" description="Disordered" evidence="1">
    <location>
        <begin position="120"/>
        <end position="146"/>
    </location>
</feature>
<evidence type="ECO:0000313" key="3">
    <source>
        <dbReference type="EMBL" id="PIO54047.1"/>
    </source>
</evidence>
<dbReference type="Proteomes" id="UP000230423">
    <property type="component" value="Unassembled WGS sequence"/>
</dbReference>
<dbReference type="AlphaFoldDB" id="A0A2G9T7W0"/>
<dbReference type="InterPro" id="IPR010474">
    <property type="entry name" value="AP3D_dom_metazoa"/>
</dbReference>
<evidence type="ECO:0000256" key="1">
    <source>
        <dbReference type="SAM" id="MobiDB-lite"/>
    </source>
</evidence>
<proteinExistence type="predicted"/>
<dbReference type="EMBL" id="KZ402351">
    <property type="protein sequence ID" value="PIO54047.1"/>
    <property type="molecule type" value="Genomic_DNA"/>
</dbReference>
<feature type="domain" description="AP-3 complex subunit delta" evidence="2">
    <location>
        <begin position="1"/>
        <end position="30"/>
    </location>
</feature>